<dbReference type="GO" id="GO:0016787">
    <property type="term" value="F:hydrolase activity"/>
    <property type="evidence" value="ECO:0007669"/>
    <property type="project" value="UniProtKB-KW"/>
</dbReference>
<comment type="similarity">
    <text evidence="1">Belongs to the YoeB family.</text>
</comment>
<evidence type="ECO:0000256" key="3">
    <source>
        <dbReference type="ARBA" id="ARBA00022722"/>
    </source>
</evidence>
<keyword evidence="3" id="KW-0540">Nuclease</keyword>
<name>A0A344TUT6_9ACTN</name>
<dbReference type="InterPro" id="IPR035093">
    <property type="entry name" value="RelE/ParE_toxin_dom_sf"/>
</dbReference>
<keyword evidence="2" id="KW-1277">Toxin-antitoxin system</keyword>
<dbReference type="Proteomes" id="UP000252004">
    <property type="component" value="Chromosome"/>
</dbReference>
<dbReference type="GO" id="GO:0004519">
    <property type="term" value="F:endonuclease activity"/>
    <property type="evidence" value="ECO:0007669"/>
    <property type="project" value="UniProtKB-KW"/>
</dbReference>
<dbReference type="Gene3D" id="3.30.2310.20">
    <property type="entry name" value="RelE-like"/>
    <property type="match status" value="1"/>
</dbReference>
<sequence length="84" mass="10137">MKVVFSGRAWEQYTYWATADPKILKRINRLISEIRRTPFEGTGKPEPLKENLSGWWSRRITDEHRLVYRIQDQAVEVAQVRYHY</sequence>
<evidence type="ECO:0000256" key="2">
    <source>
        <dbReference type="ARBA" id="ARBA00022649"/>
    </source>
</evidence>
<evidence type="ECO:0000256" key="7">
    <source>
        <dbReference type="ARBA" id="ARBA00050056"/>
    </source>
</evidence>
<dbReference type="AlphaFoldDB" id="A0A344TUT6"/>
<reference evidence="8 9" key="1">
    <citation type="submission" date="2018-01" db="EMBL/GenBank/DDBJ databases">
        <title>Draft genome Sequence of streptomyces globosus LZH-48.</title>
        <authorList>
            <person name="Ran K."/>
            <person name="Li Z."/>
            <person name="Wei S."/>
            <person name="Dong R."/>
        </authorList>
    </citation>
    <scope>NUCLEOTIDE SEQUENCE [LARGE SCALE GENOMIC DNA]</scope>
    <source>
        <strain evidence="8 9">LZH-48</strain>
    </source>
</reference>
<evidence type="ECO:0000313" key="9">
    <source>
        <dbReference type="Proteomes" id="UP000252004"/>
    </source>
</evidence>
<dbReference type="GO" id="GO:0045892">
    <property type="term" value="P:negative regulation of DNA-templated transcription"/>
    <property type="evidence" value="ECO:0007669"/>
    <property type="project" value="TreeGrafter"/>
</dbReference>
<accession>A0A344TUT6</accession>
<evidence type="ECO:0000313" key="8">
    <source>
        <dbReference type="EMBL" id="AXE22407.1"/>
    </source>
</evidence>
<dbReference type="KEGG" id="sgz:C0216_02195"/>
<dbReference type="PANTHER" id="PTHR38039:SF1">
    <property type="entry name" value="TOXIN YOEB"/>
    <property type="match status" value="1"/>
</dbReference>
<proteinExistence type="inferred from homology"/>
<dbReference type="EMBL" id="CP030862">
    <property type="protein sequence ID" value="AXE22407.1"/>
    <property type="molecule type" value="Genomic_DNA"/>
</dbReference>
<gene>
    <name evidence="8" type="ORF">C0216_02195</name>
</gene>
<evidence type="ECO:0000256" key="5">
    <source>
        <dbReference type="ARBA" id="ARBA00022801"/>
    </source>
</evidence>
<evidence type="ECO:0000256" key="1">
    <source>
        <dbReference type="ARBA" id="ARBA00008172"/>
    </source>
</evidence>
<dbReference type="InterPro" id="IPR009614">
    <property type="entry name" value="YoeB_toxin"/>
</dbReference>
<keyword evidence="5" id="KW-0378">Hydrolase</keyword>
<keyword evidence="4" id="KW-0255">Endonuclease</keyword>
<dbReference type="NCBIfam" id="TIGR02116">
    <property type="entry name" value="toxin_Txe_YoeB"/>
    <property type="match status" value="1"/>
</dbReference>
<keyword evidence="9" id="KW-1185">Reference proteome</keyword>
<dbReference type="OrthoDB" id="9801102at2"/>
<dbReference type="SUPFAM" id="SSF143011">
    <property type="entry name" value="RelE-like"/>
    <property type="match status" value="1"/>
</dbReference>
<dbReference type="RefSeq" id="WP_114053620.1">
    <property type="nucleotide sequence ID" value="NZ_CP030862.1"/>
</dbReference>
<evidence type="ECO:0000256" key="4">
    <source>
        <dbReference type="ARBA" id="ARBA00022759"/>
    </source>
</evidence>
<protein>
    <recommendedName>
        <fullName evidence="7">Endoribonuclease YoeB</fullName>
    </recommendedName>
    <alternativeName>
        <fullName evidence="6">Putative mRNA interferase YoeB</fullName>
    </alternativeName>
</protein>
<dbReference type="PANTHER" id="PTHR38039">
    <property type="entry name" value="TOXIN YOEB"/>
    <property type="match status" value="1"/>
</dbReference>
<dbReference type="GO" id="GO:0006401">
    <property type="term" value="P:RNA catabolic process"/>
    <property type="evidence" value="ECO:0007669"/>
    <property type="project" value="InterPro"/>
</dbReference>
<organism evidence="8 9">
    <name type="scientific">Streptomyces globosus</name>
    <dbReference type="NCBI Taxonomy" id="68209"/>
    <lineage>
        <taxon>Bacteria</taxon>
        <taxon>Bacillati</taxon>
        <taxon>Actinomycetota</taxon>
        <taxon>Actinomycetes</taxon>
        <taxon>Kitasatosporales</taxon>
        <taxon>Streptomycetaceae</taxon>
        <taxon>Streptomyces</taxon>
    </lineage>
</organism>
<dbReference type="Pfam" id="PF06769">
    <property type="entry name" value="YoeB_toxin"/>
    <property type="match status" value="1"/>
</dbReference>
<evidence type="ECO:0000256" key="6">
    <source>
        <dbReference type="ARBA" id="ARBA00030388"/>
    </source>
</evidence>